<dbReference type="InterPro" id="IPR014818">
    <property type="entry name" value="Phage/plasmid_primase_P4_C"/>
</dbReference>
<keyword evidence="1" id="KW-0547">Nucleotide-binding</keyword>
<dbReference type="PANTHER" id="PTHR35372:SF2">
    <property type="entry name" value="SF3 HELICASE DOMAIN-CONTAINING PROTEIN"/>
    <property type="match status" value="1"/>
</dbReference>
<evidence type="ECO:0000256" key="2">
    <source>
        <dbReference type="ARBA" id="ARBA00022801"/>
    </source>
</evidence>
<dbReference type="InterPro" id="IPR027417">
    <property type="entry name" value="P-loop_NTPase"/>
</dbReference>
<dbReference type="EMBL" id="LR536450">
    <property type="protein sequence ID" value="VFU08407.1"/>
    <property type="molecule type" value="Genomic_DNA"/>
</dbReference>
<evidence type="ECO:0000259" key="5">
    <source>
        <dbReference type="PROSITE" id="PS51206"/>
    </source>
</evidence>
<feature type="region of interest" description="Disordered" evidence="4">
    <location>
        <begin position="25"/>
        <end position="47"/>
    </location>
</feature>
<proteinExistence type="predicted"/>
<dbReference type="SMART" id="SM00885">
    <property type="entry name" value="D5_N"/>
    <property type="match status" value="1"/>
</dbReference>
<dbReference type="PROSITE" id="PS51206">
    <property type="entry name" value="SF3_HELICASE_1"/>
    <property type="match status" value="1"/>
</dbReference>
<keyword evidence="2" id="KW-0378">Hydrolase</keyword>
<gene>
    <name evidence="6" type="ORF">MTUNDRAET4_1514</name>
</gene>
<evidence type="ECO:0000313" key="6">
    <source>
        <dbReference type="EMBL" id="VFU08407.1"/>
    </source>
</evidence>
<evidence type="ECO:0000256" key="4">
    <source>
        <dbReference type="SAM" id="MobiDB-lite"/>
    </source>
</evidence>
<dbReference type="Proteomes" id="UP000294360">
    <property type="component" value="Chromosome"/>
</dbReference>
<protein>
    <submittedName>
        <fullName evidence="6">Phage/plasmid primase, P4 family</fullName>
    </submittedName>
</protein>
<dbReference type="PANTHER" id="PTHR35372">
    <property type="entry name" value="ATP BINDING PROTEIN-RELATED"/>
    <property type="match status" value="1"/>
</dbReference>
<organism evidence="6 7">
    <name type="scientific">Methylocella tundrae</name>
    <dbReference type="NCBI Taxonomy" id="227605"/>
    <lineage>
        <taxon>Bacteria</taxon>
        <taxon>Pseudomonadati</taxon>
        <taxon>Pseudomonadota</taxon>
        <taxon>Alphaproteobacteria</taxon>
        <taxon>Hyphomicrobiales</taxon>
        <taxon>Beijerinckiaceae</taxon>
        <taxon>Methylocella</taxon>
    </lineage>
</organism>
<dbReference type="Pfam" id="PF08706">
    <property type="entry name" value="D5_N"/>
    <property type="match status" value="1"/>
</dbReference>
<dbReference type="InterPro" id="IPR006500">
    <property type="entry name" value="Helicase_put_C_phage/plasmid"/>
</dbReference>
<dbReference type="InterPro" id="IPR051620">
    <property type="entry name" value="ORF904-like_C"/>
</dbReference>
<dbReference type="GO" id="GO:0005524">
    <property type="term" value="F:ATP binding"/>
    <property type="evidence" value="ECO:0007669"/>
    <property type="project" value="UniProtKB-KW"/>
</dbReference>
<reference evidence="6 7" key="1">
    <citation type="submission" date="2019-03" db="EMBL/GenBank/DDBJ databases">
        <authorList>
            <person name="Kox A.R. M."/>
        </authorList>
    </citation>
    <scope>NUCLEOTIDE SEQUENCE [LARGE SCALE GENOMIC DNA]</scope>
    <source>
        <strain evidence="6">MTUNDRAET4 annotated genome</strain>
    </source>
</reference>
<keyword evidence="3" id="KW-0067">ATP-binding</keyword>
<dbReference type="AlphaFoldDB" id="A0A4U8YZC0"/>
<name>A0A4U8YZC0_METTU</name>
<feature type="domain" description="SF3 helicase" evidence="5">
    <location>
        <begin position="249"/>
        <end position="412"/>
    </location>
</feature>
<evidence type="ECO:0000256" key="3">
    <source>
        <dbReference type="ARBA" id="ARBA00022840"/>
    </source>
</evidence>
<dbReference type="RefSeq" id="WP_134488400.1">
    <property type="nucleotide sequence ID" value="NZ_CP139089.1"/>
</dbReference>
<dbReference type="InterPro" id="IPR014015">
    <property type="entry name" value="Helicase_SF3_DNA-vir"/>
</dbReference>
<dbReference type="NCBIfam" id="TIGR01613">
    <property type="entry name" value="primase_Cterm"/>
    <property type="match status" value="1"/>
</dbReference>
<evidence type="ECO:0000256" key="1">
    <source>
        <dbReference type="ARBA" id="ARBA00022741"/>
    </source>
</evidence>
<dbReference type="OrthoDB" id="9763644at2"/>
<evidence type="ECO:0000313" key="7">
    <source>
        <dbReference type="Proteomes" id="UP000294360"/>
    </source>
</evidence>
<dbReference type="KEGG" id="mtun:MTUNDRAET4_1514"/>
<dbReference type="Gene3D" id="3.40.50.300">
    <property type="entry name" value="P-loop containing nucleotide triphosphate hydrolases"/>
    <property type="match status" value="1"/>
</dbReference>
<dbReference type="GO" id="GO:0016787">
    <property type="term" value="F:hydrolase activity"/>
    <property type="evidence" value="ECO:0007669"/>
    <property type="project" value="UniProtKB-KW"/>
</dbReference>
<sequence length="547" mass="59998">MADPNDIVAAARSAEILAFPGRAGEAIDDDESAQGEGKAETAAGGERARISDAESIDLRLARFPLTDLGNAERFKARHEDDLRYCPDIGWLYWDGRRWARDGAEEVVKRAEHMTVRAIQDEARALRESGQDVVFVDAKGKETLLSDKIVAWGRNSEAASRMASISKRADSMMAIAVGDLDADKMKINVANGTLHIAPRDDGPYVVLKPHDPADYITKISPVEYDEDAVCPRYDRFLDEVQPPDEHGGRDMQIFLDQWAGLSLTGDTSEQRITFHYGKGRNGKSVWVKTMSFVAGDYADSIPIESFLDSGRARAGGQATPDLAGLPGVRMLTTSEPKKGATLDEGLIKLFSGGDVIKARHLNKGYFAFTPQAKLTMQGNYRPRITGADEGIWNRLLLVPWGVYLPPEKRDRRMAEKLQLEASGILNRLLDGLCLWLDSGLRIPSSVATATADYRSDSDPLSRFLEACTRQALGKRVQATDMHNVFTAWAKSNGETPWTAKGLGSALKERGLAQKKSGNALWLDIELTKGVTDFAEAAGAHMDEEADDD</sequence>
<feature type="compositionally biased region" description="Low complexity" evidence="4">
    <location>
        <begin position="34"/>
        <end position="45"/>
    </location>
</feature>
<accession>A0A4U8YZC0</accession>